<feature type="domain" description="NAD(P)-binding" evidence="1">
    <location>
        <begin position="4"/>
        <end position="151"/>
    </location>
</feature>
<dbReference type="EMBL" id="BMLI01000001">
    <property type="protein sequence ID" value="GGM96887.1"/>
    <property type="molecule type" value="Genomic_DNA"/>
</dbReference>
<dbReference type="PANTHER" id="PTHR14097:SF7">
    <property type="entry name" value="OXIDOREDUCTASE HTATIP2"/>
    <property type="match status" value="1"/>
</dbReference>
<evidence type="ECO:0000313" key="2">
    <source>
        <dbReference type="EMBL" id="GGM96887.1"/>
    </source>
</evidence>
<accession>A0ABQ2I2C1</accession>
<sequence length="213" mass="23536">MIIGATGATGKDLVNILLEDPAYTKVISFVRRPAGVVHPKLTEHVIDFNKLDEVAGYIQGDVWFSCLGTTLKAAGSKEQQWRIDYEIPLTFAHIARRNGVPRMVLLSSYGASSASNVLYLKIKGQLEEQIASLTFDQYIIFRPGQLLRENTDRSMERVATAMLGFLNGIGLFRKYRPLPTAILAGKLAKAPKMLANGVHVVELDEIFGFQAGR</sequence>
<dbReference type="Pfam" id="PF13460">
    <property type="entry name" value="NAD_binding_10"/>
    <property type="match status" value="1"/>
</dbReference>
<evidence type="ECO:0000259" key="1">
    <source>
        <dbReference type="Pfam" id="PF13460"/>
    </source>
</evidence>
<name>A0ABQ2I2C1_9BACT</name>
<dbReference type="PANTHER" id="PTHR14097">
    <property type="entry name" value="OXIDOREDUCTASE HTATIP2"/>
    <property type="match status" value="1"/>
</dbReference>
<evidence type="ECO:0000313" key="3">
    <source>
        <dbReference type="Proteomes" id="UP000632339"/>
    </source>
</evidence>
<dbReference type="Gene3D" id="3.40.50.720">
    <property type="entry name" value="NAD(P)-binding Rossmann-like Domain"/>
    <property type="match status" value="1"/>
</dbReference>
<comment type="caution">
    <text evidence="2">The sequence shown here is derived from an EMBL/GenBank/DDBJ whole genome shotgun (WGS) entry which is preliminary data.</text>
</comment>
<dbReference type="SUPFAM" id="SSF51735">
    <property type="entry name" value="NAD(P)-binding Rossmann-fold domains"/>
    <property type="match status" value="1"/>
</dbReference>
<gene>
    <name evidence="2" type="ORF">GCM10010967_33310</name>
</gene>
<protein>
    <submittedName>
        <fullName evidence="2">Oxidoreductase</fullName>
    </submittedName>
</protein>
<dbReference type="Proteomes" id="UP000632339">
    <property type="component" value="Unassembled WGS sequence"/>
</dbReference>
<organism evidence="2 3">
    <name type="scientific">Dyadobacter beijingensis</name>
    <dbReference type="NCBI Taxonomy" id="365489"/>
    <lineage>
        <taxon>Bacteria</taxon>
        <taxon>Pseudomonadati</taxon>
        <taxon>Bacteroidota</taxon>
        <taxon>Cytophagia</taxon>
        <taxon>Cytophagales</taxon>
        <taxon>Spirosomataceae</taxon>
        <taxon>Dyadobacter</taxon>
    </lineage>
</organism>
<dbReference type="InterPro" id="IPR016040">
    <property type="entry name" value="NAD(P)-bd_dom"/>
</dbReference>
<keyword evidence="3" id="KW-1185">Reference proteome</keyword>
<proteinExistence type="predicted"/>
<dbReference type="InterPro" id="IPR036291">
    <property type="entry name" value="NAD(P)-bd_dom_sf"/>
</dbReference>
<reference evidence="3" key="1">
    <citation type="journal article" date="2019" name="Int. J. Syst. Evol. Microbiol.">
        <title>The Global Catalogue of Microorganisms (GCM) 10K type strain sequencing project: providing services to taxonomists for standard genome sequencing and annotation.</title>
        <authorList>
            <consortium name="The Broad Institute Genomics Platform"/>
            <consortium name="The Broad Institute Genome Sequencing Center for Infectious Disease"/>
            <person name="Wu L."/>
            <person name="Ma J."/>
        </authorList>
    </citation>
    <scope>NUCLEOTIDE SEQUENCE [LARGE SCALE GENOMIC DNA]</scope>
    <source>
        <strain evidence="3">CGMCC 1.6375</strain>
    </source>
</reference>